<dbReference type="SUPFAM" id="SSF52317">
    <property type="entry name" value="Class I glutamine amidotransferase-like"/>
    <property type="match status" value="1"/>
</dbReference>
<dbReference type="PANTHER" id="PTHR40469">
    <property type="entry name" value="SECRETED GLYCOSYL HYDROLASE"/>
    <property type="match status" value="1"/>
</dbReference>
<evidence type="ECO:0000259" key="1">
    <source>
        <dbReference type="Pfam" id="PF06283"/>
    </source>
</evidence>
<proteinExistence type="predicted"/>
<accession>A0A4P6EBI0</accession>
<dbReference type="AlphaFoldDB" id="A0A4P6EBI0"/>
<gene>
    <name evidence="2" type="ORF">ET475_05830</name>
</gene>
<name>A0A4P6EBI0_9MICO</name>
<dbReference type="Gene3D" id="3.40.50.880">
    <property type="match status" value="1"/>
</dbReference>
<dbReference type="InterPro" id="IPR029010">
    <property type="entry name" value="ThuA-like"/>
</dbReference>
<dbReference type="InterPro" id="IPR029062">
    <property type="entry name" value="Class_I_gatase-like"/>
</dbReference>
<dbReference type="EMBL" id="CP035494">
    <property type="protein sequence ID" value="QAY59550.1"/>
    <property type="molecule type" value="Genomic_DNA"/>
</dbReference>
<evidence type="ECO:0000313" key="3">
    <source>
        <dbReference type="Proteomes" id="UP000293995"/>
    </source>
</evidence>
<keyword evidence="3" id="KW-1185">Reference proteome</keyword>
<protein>
    <submittedName>
        <fullName evidence="2">ThuA domain-containing protein</fullName>
    </submittedName>
</protein>
<dbReference type="PANTHER" id="PTHR40469:SF2">
    <property type="entry name" value="GALACTOSE-BINDING DOMAIN-LIKE SUPERFAMILY PROTEIN"/>
    <property type="match status" value="1"/>
</dbReference>
<dbReference type="OrthoDB" id="3350268at2"/>
<feature type="domain" description="ThuA-like" evidence="1">
    <location>
        <begin position="21"/>
        <end position="215"/>
    </location>
</feature>
<dbReference type="RefSeq" id="WP_129387091.1">
    <property type="nucleotide sequence ID" value="NZ_CP035494.1"/>
</dbReference>
<reference evidence="2 3" key="1">
    <citation type="submission" date="2019-01" db="EMBL/GenBank/DDBJ databases">
        <title>Genome sequencing of strain DFW100M-13.</title>
        <authorList>
            <person name="Heo J."/>
            <person name="Kim S.-J."/>
            <person name="Kim J.-S."/>
            <person name="Hong S.-B."/>
            <person name="Kwon S.-W."/>
        </authorList>
    </citation>
    <scope>NUCLEOTIDE SEQUENCE [LARGE SCALE GENOMIC DNA]</scope>
    <source>
        <strain evidence="2 3">DFW100M-13</strain>
    </source>
</reference>
<dbReference type="Proteomes" id="UP000293995">
    <property type="component" value="Chromosome"/>
</dbReference>
<evidence type="ECO:0000313" key="2">
    <source>
        <dbReference type="EMBL" id="QAY59550.1"/>
    </source>
</evidence>
<organism evidence="2 3">
    <name type="scientific">Microbacterium protaetiae</name>
    <dbReference type="NCBI Taxonomy" id="2509458"/>
    <lineage>
        <taxon>Bacteria</taxon>
        <taxon>Bacillati</taxon>
        <taxon>Actinomycetota</taxon>
        <taxon>Actinomycetes</taxon>
        <taxon>Micrococcales</taxon>
        <taxon>Microbacteriaceae</taxon>
        <taxon>Microbacterium</taxon>
    </lineage>
</organism>
<dbReference type="Pfam" id="PF06283">
    <property type="entry name" value="ThuA"/>
    <property type="match status" value="1"/>
</dbReference>
<sequence length="219" mass="23712">MHALIAVGSGRYADPWHPFAENAAAVAALLEADGWSVTIDDDLDSAMTRLDGVDMLVVSAGNPWGQGERGFGAPAASTEGLDAALARGIGVLGLHAASASLRDYPAWGAALGAVWIPDASMHPPFEDAARVHVLPHELTAGLDDFTLADERYSWQQRIGAVTVLVDHEHDGTRHPLVWIREHGPARIAYDALGHNPRSYEAEEHRELVRRLARWVAREV</sequence>
<dbReference type="KEGG" id="mprt:ET475_05830"/>